<keyword evidence="2" id="KW-1185">Reference proteome</keyword>
<proteinExistence type="predicted"/>
<evidence type="ECO:0000313" key="2">
    <source>
        <dbReference type="Proteomes" id="UP001220324"/>
    </source>
</evidence>
<comment type="caution">
    <text evidence="1">The sequence shown here is derived from an EMBL/GenBank/DDBJ whole genome shotgun (WGS) entry which is preliminary data.</text>
</comment>
<evidence type="ECO:0000313" key="1">
    <source>
        <dbReference type="EMBL" id="KAJ5545816.1"/>
    </source>
</evidence>
<dbReference type="Proteomes" id="UP001220324">
    <property type="component" value="Unassembled WGS sequence"/>
</dbReference>
<dbReference type="SUPFAM" id="SSF54427">
    <property type="entry name" value="NTF2-like"/>
    <property type="match status" value="1"/>
</dbReference>
<gene>
    <name evidence="1" type="ORF">N7494_003401</name>
</gene>
<dbReference type="AlphaFoldDB" id="A0AAD6D0U9"/>
<organism evidence="1 2">
    <name type="scientific">Penicillium frequentans</name>
    <dbReference type="NCBI Taxonomy" id="3151616"/>
    <lineage>
        <taxon>Eukaryota</taxon>
        <taxon>Fungi</taxon>
        <taxon>Dikarya</taxon>
        <taxon>Ascomycota</taxon>
        <taxon>Pezizomycotina</taxon>
        <taxon>Eurotiomycetes</taxon>
        <taxon>Eurotiomycetidae</taxon>
        <taxon>Eurotiales</taxon>
        <taxon>Aspergillaceae</taxon>
        <taxon>Penicillium</taxon>
    </lineage>
</organism>
<evidence type="ECO:0008006" key="3">
    <source>
        <dbReference type="Google" id="ProtNLM"/>
    </source>
</evidence>
<protein>
    <recommendedName>
        <fullName evidence="3">SnoaL-like domain-containing protein</fullName>
    </recommendedName>
</protein>
<reference evidence="1 2" key="1">
    <citation type="journal article" date="2023" name="IMA Fungus">
        <title>Comparative genomic study of the Penicillium genus elucidates a diverse pangenome and 15 lateral gene transfer events.</title>
        <authorList>
            <person name="Petersen C."/>
            <person name="Sorensen T."/>
            <person name="Nielsen M.R."/>
            <person name="Sondergaard T.E."/>
            <person name="Sorensen J.L."/>
            <person name="Fitzpatrick D.A."/>
            <person name="Frisvad J.C."/>
            <person name="Nielsen K.L."/>
        </authorList>
    </citation>
    <scope>NUCLEOTIDE SEQUENCE [LARGE SCALE GENOMIC DNA]</scope>
    <source>
        <strain evidence="1 2">IBT 35679</strain>
    </source>
</reference>
<accession>A0AAD6D0U9</accession>
<dbReference type="InterPro" id="IPR032710">
    <property type="entry name" value="NTF2-like_dom_sf"/>
</dbReference>
<sequence length="142" mass="15946">MVTGGTKALHTVTPVEIQVAGEKAFTESVGTIQIRLRLDDKEYDCVSHSRFISRLNKTAQGWKLVSLVVIYDRDSLVPTMPAVSSLDFAFDFKSIRDSYKCLSWVMSQRGFQIDQTLPGTDDPDSVTKLMDEGHTWLSRSDI</sequence>
<dbReference type="EMBL" id="JAQIZZ010000003">
    <property type="protein sequence ID" value="KAJ5545816.1"/>
    <property type="molecule type" value="Genomic_DNA"/>
</dbReference>
<name>A0AAD6D0U9_9EURO</name>